<dbReference type="Proteomes" id="UP000054538">
    <property type="component" value="Unassembled WGS sequence"/>
</dbReference>
<evidence type="ECO:0000256" key="6">
    <source>
        <dbReference type="SAM" id="Phobius"/>
    </source>
</evidence>
<evidence type="ECO:0000256" key="4">
    <source>
        <dbReference type="ARBA" id="ARBA00023136"/>
    </source>
</evidence>
<dbReference type="HOGENOM" id="CLU_1415599_0_0_1"/>
<dbReference type="InterPro" id="IPR020846">
    <property type="entry name" value="MFS_dom"/>
</dbReference>
<keyword evidence="4 6" id="KW-0472">Membrane</keyword>
<feature type="transmembrane region" description="Helical" evidence="6">
    <location>
        <begin position="145"/>
        <end position="163"/>
    </location>
</feature>
<gene>
    <name evidence="8" type="ORF">PAXRUDRAFT_15903</name>
</gene>
<feature type="domain" description="Major facilitator superfamily (MFS) profile" evidence="7">
    <location>
        <begin position="79"/>
        <end position="192"/>
    </location>
</feature>
<dbReference type="GO" id="GO:0022857">
    <property type="term" value="F:transmembrane transporter activity"/>
    <property type="evidence" value="ECO:0007669"/>
    <property type="project" value="InterPro"/>
</dbReference>
<evidence type="ECO:0000256" key="3">
    <source>
        <dbReference type="ARBA" id="ARBA00022989"/>
    </source>
</evidence>
<dbReference type="InParanoid" id="A0A0D0D8Z1"/>
<feature type="transmembrane region" description="Helical" evidence="6">
    <location>
        <begin position="113"/>
        <end position="133"/>
    </location>
</feature>
<keyword evidence="3 6" id="KW-1133">Transmembrane helix</keyword>
<dbReference type="PANTHER" id="PTHR23501:SF39">
    <property type="entry name" value="MULTIDRUG TRANSPORTER, PUTATIVE (AFU_ORTHOLOGUE AFUA_1G05010)-RELATED"/>
    <property type="match status" value="1"/>
</dbReference>
<feature type="transmembrane region" description="Helical" evidence="6">
    <location>
        <begin position="79"/>
        <end position="101"/>
    </location>
</feature>
<keyword evidence="2 6" id="KW-0812">Transmembrane</keyword>
<evidence type="ECO:0000256" key="1">
    <source>
        <dbReference type="ARBA" id="ARBA00004141"/>
    </source>
</evidence>
<evidence type="ECO:0000313" key="9">
    <source>
        <dbReference type="Proteomes" id="UP000054538"/>
    </source>
</evidence>
<evidence type="ECO:0000256" key="5">
    <source>
        <dbReference type="SAM" id="MobiDB-lite"/>
    </source>
</evidence>
<evidence type="ECO:0000256" key="2">
    <source>
        <dbReference type="ARBA" id="ARBA00022692"/>
    </source>
</evidence>
<accession>A0A0D0D8Z1</accession>
<proteinExistence type="predicted"/>
<dbReference type="STRING" id="930991.A0A0D0D8Z1"/>
<dbReference type="InterPro" id="IPR036259">
    <property type="entry name" value="MFS_trans_sf"/>
</dbReference>
<dbReference type="InterPro" id="IPR011701">
    <property type="entry name" value="MFS"/>
</dbReference>
<dbReference type="SUPFAM" id="SSF103473">
    <property type="entry name" value="MFS general substrate transporter"/>
    <property type="match status" value="1"/>
</dbReference>
<organism evidence="8 9">
    <name type="scientific">Paxillus rubicundulus Ve08.2h10</name>
    <dbReference type="NCBI Taxonomy" id="930991"/>
    <lineage>
        <taxon>Eukaryota</taxon>
        <taxon>Fungi</taxon>
        <taxon>Dikarya</taxon>
        <taxon>Basidiomycota</taxon>
        <taxon>Agaricomycotina</taxon>
        <taxon>Agaricomycetes</taxon>
        <taxon>Agaricomycetidae</taxon>
        <taxon>Boletales</taxon>
        <taxon>Paxilineae</taxon>
        <taxon>Paxillaceae</taxon>
        <taxon>Paxillus</taxon>
    </lineage>
</organism>
<feature type="region of interest" description="Disordered" evidence="5">
    <location>
        <begin position="38"/>
        <end position="65"/>
    </location>
</feature>
<reference evidence="8 9" key="1">
    <citation type="submission" date="2014-04" db="EMBL/GenBank/DDBJ databases">
        <authorList>
            <consortium name="DOE Joint Genome Institute"/>
            <person name="Kuo A."/>
            <person name="Kohler A."/>
            <person name="Jargeat P."/>
            <person name="Nagy L.G."/>
            <person name="Floudas D."/>
            <person name="Copeland A."/>
            <person name="Barry K.W."/>
            <person name="Cichocki N."/>
            <person name="Veneault-Fourrey C."/>
            <person name="LaButti K."/>
            <person name="Lindquist E.A."/>
            <person name="Lipzen A."/>
            <person name="Lundell T."/>
            <person name="Morin E."/>
            <person name="Murat C."/>
            <person name="Sun H."/>
            <person name="Tunlid A."/>
            <person name="Henrissat B."/>
            <person name="Grigoriev I.V."/>
            <person name="Hibbett D.S."/>
            <person name="Martin F."/>
            <person name="Nordberg H.P."/>
            <person name="Cantor M.N."/>
            <person name="Hua S.X."/>
        </authorList>
    </citation>
    <scope>NUCLEOTIDE SEQUENCE [LARGE SCALE GENOMIC DNA]</scope>
    <source>
        <strain evidence="8 9">Ve08.2h10</strain>
    </source>
</reference>
<keyword evidence="9" id="KW-1185">Reference proteome</keyword>
<evidence type="ECO:0000259" key="7">
    <source>
        <dbReference type="PROSITE" id="PS50850"/>
    </source>
</evidence>
<dbReference type="EMBL" id="KN826069">
    <property type="protein sequence ID" value="KIK80226.1"/>
    <property type="molecule type" value="Genomic_DNA"/>
</dbReference>
<dbReference type="Gene3D" id="1.20.1250.20">
    <property type="entry name" value="MFS general substrate transporter like domains"/>
    <property type="match status" value="1"/>
</dbReference>
<evidence type="ECO:0000313" key="8">
    <source>
        <dbReference type="EMBL" id="KIK80226.1"/>
    </source>
</evidence>
<protein>
    <recommendedName>
        <fullName evidence="7">Major facilitator superfamily (MFS) profile domain-containing protein</fullName>
    </recommendedName>
</protein>
<reference evidence="9" key="2">
    <citation type="submission" date="2015-01" db="EMBL/GenBank/DDBJ databases">
        <title>Evolutionary Origins and Diversification of the Mycorrhizal Mutualists.</title>
        <authorList>
            <consortium name="DOE Joint Genome Institute"/>
            <consortium name="Mycorrhizal Genomics Consortium"/>
            <person name="Kohler A."/>
            <person name="Kuo A."/>
            <person name="Nagy L.G."/>
            <person name="Floudas D."/>
            <person name="Copeland A."/>
            <person name="Barry K.W."/>
            <person name="Cichocki N."/>
            <person name="Veneault-Fourrey C."/>
            <person name="LaButti K."/>
            <person name="Lindquist E.A."/>
            <person name="Lipzen A."/>
            <person name="Lundell T."/>
            <person name="Morin E."/>
            <person name="Murat C."/>
            <person name="Riley R."/>
            <person name="Ohm R."/>
            <person name="Sun H."/>
            <person name="Tunlid A."/>
            <person name="Henrissat B."/>
            <person name="Grigoriev I.V."/>
            <person name="Hibbett D.S."/>
            <person name="Martin F."/>
        </authorList>
    </citation>
    <scope>NUCLEOTIDE SEQUENCE [LARGE SCALE GENOMIC DNA]</scope>
    <source>
        <strain evidence="9">Ve08.2h10</strain>
    </source>
</reference>
<sequence>MAVFLARFIHKKLKARRQAQARAAQDIDSDAPTLPSYETTGNVSHIPKNGTDTICPDNTADQQQPSPAARSTFWFKVRLMCALLLPVFLETLDYTVVATAQPHIASVFNALSLQSYIGTAYLLSSTVFLPLFASVADVFGRYPGLQISLFFFLIGSAISTGAINITMMLLGRGIAGVGAAGLLTVRFKIDCQ</sequence>
<dbReference type="OrthoDB" id="2799400at2759"/>
<comment type="subcellular location">
    <subcellularLocation>
        <location evidence="1">Membrane</location>
        <topology evidence="1">Multi-pass membrane protein</topology>
    </subcellularLocation>
</comment>
<dbReference type="GO" id="GO:0005886">
    <property type="term" value="C:plasma membrane"/>
    <property type="evidence" value="ECO:0007669"/>
    <property type="project" value="TreeGrafter"/>
</dbReference>
<dbReference type="AlphaFoldDB" id="A0A0D0D8Z1"/>
<dbReference type="Pfam" id="PF07690">
    <property type="entry name" value="MFS_1"/>
    <property type="match status" value="1"/>
</dbReference>
<dbReference type="PROSITE" id="PS50850">
    <property type="entry name" value="MFS"/>
    <property type="match status" value="1"/>
</dbReference>
<dbReference type="PANTHER" id="PTHR23501">
    <property type="entry name" value="MAJOR FACILITATOR SUPERFAMILY"/>
    <property type="match status" value="1"/>
</dbReference>
<name>A0A0D0D8Z1_9AGAM</name>